<evidence type="ECO:0000313" key="3">
    <source>
        <dbReference type="Proteomes" id="UP000176864"/>
    </source>
</evidence>
<protein>
    <submittedName>
        <fullName evidence="2">Uncharacterized protein</fullName>
    </submittedName>
</protein>
<evidence type="ECO:0000313" key="2">
    <source>
        <dbReference type="EMBL" id="OGE79141.1"/>
    </source>
</evidence>
<reference evidence="2 3" key="1">
    <citation type="journal article" date="2016" name="Nat. Commun.">
        <title>Thousands of microbial genomes shed light on interconnected biogeochemical processes in an aquifer system.</title>
        <authorList>
            <person name="Anantharaman K."/>
            <person name="Brown C.T."/>
            <person name="Hug L.A."/>
            <person name="Sharon I."/>
            <person name="Castelle C.J."/>
            <person name="Probst A.J."/>
            <person name="Thomas B.C."/>
            <person name="Singh A."/>
            <person name="Wilkins M.J."/>
            <person name="Karaoz U."/>
            <person name="Brodie E.L."/>
            <person name="Williams K.H."/>
            <person name="Hubbard S.S."/>
            <person name="Banfield J.F."/>
        </authorList>
    </citation>
    <scope>NUCLEOTIDE SEQUENCE [LARGE SCALE GENOMIC DNA]</scope>
</reference>
<accession>A0A1F5NN80</accession>
<feature type="compositionally biased region" description="Pro residues" evidence="1">
    <location>
        <begin position="344"/>
        <end position="354"/>
    </location>
</feature>
<feature type="compositionally biased region" description="Polar residues" evidence="1">
    <location>
        <begin position="316"/>
        <end position="339"/>
    </location>
</feature>
<dbReference type="AlphaFoldDB" id="A0A1F5NN80"/>
<sequence length="443" mass="49473">MANEQQNLTPQNIASITWKNFELLKPEWLGDERIMAQVKLFVMDTADSSDSADASRALQILHKHLEKIPDLVNQRPDIFEEYMRLLSVLKACFLVMMSPNDVSTFMKENLLSTMEVLDFDITQKINDLFLVYYKFPDGQQEIAKTLVKAMETSEEYLGTVSLKLKGREHDEDPIVSNWIIDYNQYSVSLAGTTGGQVKRGGVERASYVTHSPNVRGLREDEKTILRRVLELYDWLKSFLPAAQIPRTAPYYRAEHVTVPIPRASSPSASQVRPPQIPRPQQTPPPPAAVKPQPPPANSQAQGLTPRELISEIRPSSAISEQRLATSKIPPTQSPIANRQSPKRVLPPPPRPPKLMPNLPSAGRVMTRAAMPPAPAVPPRPISPVAKPSTLEELHKIQEEERSFSVNAAVARAGSKEEGGQVVSGDDRVEQKLQELEKKLEEEV</sequence>
<dbReference type="EMBL" id="MFEK01000007">
    <property type="protein sequence ID" value="OGE79141.1"/>
    <property type="molecule type" value="Genomic_DNA"/>
</dbReference>
<proteinExistence type="predicted"/>
<feature type="region of interest" description="Disordered" evidence="1">
    <location>
        <begin position="315"/>
        <end position="363"/>
    </location>
</feature>
<organism evidence="2 3">
    <name type="scientific">Candidatus Doudnabacteria bacterium RIFCSPHIGHO2_01_FULL_46_14</name>
    <dbReference type="NCBI Taxonomy" id="1817824"/>
    <lineage>
        <taxon>Bacteria</taxon>
        <taxon>Candidatus Doudnaibacteriota</taxon>
    </lineage>
</organism>
<name>A0A1F5NN80_9BACT</name>
<gene>
    <name evidence="2" type="ORF">A2751_05895</name>
</gene>
<dbReference type="Proteomes" id="UP000176864">
    <property type="component" value="Unassembled WGS sequence"/>
</dbReference>
<feature type="region of interest" description="Disordered" evidence="1">
    <location>
        <begin position="261"/>
        <end position="303"/>
    </location>
</feature>
<feature type="compositionally biased region" description="Pro residues" evidence="1">
    <location>
        <begin position="274"/>
        <end position="296"/>
    </location>
</feature>
<evidence type="ECO:0000256" key="1">
    <source>
        <dbReference type="SAM" id="MobiDB-lite"/>
    </source>
</evidence>
<dbReference type="STRING" id="1817824.A2751_05895"/>
<comment type="caution">
    <text evidence="2">The sequence shown here is derived from an EMBL/GenBank/DDBJ whole genome shotgun (WGS) entry which is preliminary data.</text>
</comment>